<evidence type="ECO:0000313" key="2">
    <source>
        <dbReference type="EMBL" id="KIC72173.1"/>
    </source>
</evidence>
<sequence length="615" mass="71394">MFQYSILQRTIMKIFHHSKRIFILLKDCIYPLFNYLRQGYRSNLLKVHWASFARHSFRHLQSLGAALNKECRDLGDLQGPRIKKLRQLTIGLHTLMSSSEPSFSYSILIPVSDSLRRNCFCKALFSALQQTAPNFEILVGYNKEQQTKEIETLIKEYQNEYPQLIKTFSFSDHSLTQILNSLAQFAEGNFLFVLDPEDWIRPDFFFRCEQFLRLIKEKENGCIYTDEYEITENDDPIPGGLFSKPNELVFPYLFHQALGRSVLIPRQLWNRAGGMEEINKEELYWDLALRLDLAGAKFYHLPFYLYAKRCLNPHFQPKASSLLFVKQLEKYSLAKKLTWSWGKGLISQTYRAIPALNAVPKVQVIIPFKNQKILTLKTIHSILKQKNVQVFVTAIDNDSQDETIASEIRKLGSEVIIVKEPFNYSRLNNIAVERTIYAKNCDYLLFLNNDVELEEDALEEMCRWIDQPMIGMVGCQLHYPNGLLQHGGIDIKRDAPANQLMWINSEKLAPKTNQKMTKIVRLVDAVTAACSLMKKTLFVEVGGFDEIWYPIAYSDTNLATKVKSKGFYCLYTPYAKGIHHESASRKFENIEDVEMSSWLDKQFFENYSLQKQSKI</sequence>
<organism evidence="2 3">
    <name type="scientific">Candidatus Protochlamydia amoebophila</name>
    <dbReference type="NCBI Taxonomy" id="362787"/>
    <lineage>
        <taxon>Bacteria</taxon>
        <taxon>Pseudomonadati</taxon>
        <taxon>Chlamydiota</taxon>
        <taxon>Chlamydiia</taxon>
        <taxon>Parachlamydiales</taxon>
        <taxon>Parachlamydiaceae</taxon>
        <taxon>Candidatus Protochlamydia</taxon>
    </lineage>
</organism>
<dbReference type="PANTHER" id="PTHR43179">
    <property type="entry name" value="RHAMNOSYLTRANSFERASE WBBL"/>
    <property type="match status" value="1"/>
</dbReference>
<proteinExistence type="predicted"/>
<comment type="caution">
    <text evidence="2">The sequence shown here is derived from an EMBL/GenBank/DDBJ whole genome shotgun (WGS) entry which is preliminary data.</text>
</comment>
<dbReference type="Pfam" id="PF00535">
    <property type="entry name" value="Glycos_transf_2"/>
    <property type="match status" value="1"/>
</dbReference>
<dbReference type="SUPFAM" id="SSF53448">
    <property type="entry name" value="Nucleotide-diphospho-sugar transferases"/>
    <property type="match status" value="2"/>
</dbReference>
<dbReference type="InterPro" id="IPR001173">
    <property type="entry name" value="Glyco_trans_2-like"/>
</dbReference>
<evidence type="ECO:0000259" key="1">
    <source>
        <dbReference type="Pfam" id="PF00535"/>
    </source>
</evidence>
<dbReference type="PANTHER" id="PTHR43179:SF7">
    <property type="entry name" value="RHAMNOSYLTRANSFERASE WBBL"/>
    <property type="match status" value="1"/>
</dbReference>
<evidence type="ECO:0000313" key="3">
    <source>
        <dbReference type="Proteomes" id="UP000031465"/>
    </source>
</evidence>
<dbReference type="InterPro" id="IPR029044">
    <property type="entry name" value="Nucleotide-diphossugar_trans"/>
</dbReference>
<reference evidence="2 3" key="1">
    <citation type="journal article" date="2014" name="Mol. Biol. Evol.">
        <title>Massive expansion of Ubiquitination-related gene families within the Chlamydiae.</title>
        <authorList>
            <person name="Domman D."/>
            <person name="Collingro A."/>
            <person name="Lagkouvardos I."/>
            <person name="Gehre L."/>
            <person name="Weinmaier T."/>
            <person name="Rattei T."/>
            <person name="Subtil A."/>
            <person name="Horn M."/>
        </authorList>
    </citation>
    <scope>NUCLEOTIDE SEQUENCE [LARGE SCALE GENOMIC DNA]</scope>
    <source>
        <strain evidence="2 3">EI2</strain>
    </source>
</reference>
<dbReference type="Gene3D" id="3.90.550.10">
    <property type="entry name" value="Spore Coat Polysaccharide Biosynthesis Protein SpsA, Chain A"/>
    <property type="match status" value="2"/>
</dbReference>
<gene>
    <name evidence="2" type="ORF">DB44_CO00430</name>
</gene>
<dbReference type="Proteomes" id="UP000031465">
    <property type="component" value="Unassembled WGS sequence"/>
</dbReference>
<protein>
    <recommendedName>
        <fullName evidence="1">Glycosyltransferase 2-like domain-containing protein</fullName>
    </recommendedName>
</protein>
<dbReference type="EMBL" id="JSAN01000061">
    <property type="protein sequence ID" value="KIC72173.1"/>
    <property type="molecule type" value="Genomic_DNA"/>
</dbReference>
<accession>A0A0C1HBK7</accession>
<dbReference type="AlphaFoldDB" id="A0A0C1HBK7"/>
<feature type="domain" description="Glycosyltransferase 2-like" evidence="1">
    <location>
        <begin position="364"/>
        <end position="482"/>
    </location>
</feature>
<name>A0A0C1HBK7_9BACT</name>
<dbReference type="PATRIC" id="fig|362787.3.peg.984"/>